<gene>
    <name evidence="1" type="ORF">AO067_16540</name>
</gene>
<accession>A0A0W0H969</accession>
<comment type="caution">
    <text evidence="1">The sequence shown here is derived from an EMBL/GenBank/DDBJ whole genome shotgun (WGS) entry which is preliminary data.</text>
</comment>
<dbReference type="Proteomes" id="UP000053048">
    <property type="component" value="Unassembled WGS sequence"/>
</dbReference>
<keyword evidence="2" id="KW-1185">Reference proteome</keyword>
<protein>
    <submittedName>
        <fullName evidence="1">Uncharacterized protein</fullName>
    </submittedName>
</protein>
<sequence>MSIGTFGSSVDNFGSHENAPHLKGQGFEVGAFMKVSSGFSNREGGRVKPHGLDWLRGYAQEINLKVAETKGAKVRAKSKDKIDQWGADHQVTLRSNLMDTLQACYWVCVAVQVAYWLIVNFSSAHRCWGLHESL</sequence>
<organism evidence="1 2">
    <name type="scientific">Pseudomonas viridiflava ICMP 13104</name>
    <dbReference type="NCBI Taxonomy" id="1198305"/>
    <lineage>
        <taxon>Bacteria</taxon>
        <taxon>Pseudomonadati</taxon>
        <taxon>Pseudomonadota</taxon>
        <taxon>Gammaproteobacteria</taxon>
        <taxon>Pseudomonadales</taxon>
        <taxon>Pseudomonadaceae</taxon>
        <taxon>Pseudomonas</taxon>
    </lineage>
</organism>
<evidence type="ECO:0000313" key="2">
    <source>
        <dbReference type="Proteomes" id="UP000053048"/>
    </source>
</evidence>
<dbReference type="AlphaFoldDB" id="A0A0W0H969"/>
<dbReference type="EMBL" id="LKEJ01000163">
    <property type="protein sequence ID" value="KTB57297.1"/>
    <property type="molecule type" value="Genomic_DNA"/>
</dbReference>
<name>A0A0W0H969_PSEVI</name>
<evidence type="ECO:0000313" key="1">
    <source>
        <dbReference type="EMBL" id="KTB57297.1"/>
    </source>
</evidence>
<reference evidence="1 2" key="1">
    <citation type="submission" date="2015-09" db="EMBL/GenBank/DDBJ databases">
        <title>Genome sequence of ICMP 13104.</title>
        <authorList>
            <person name="Visnovsky S."/>
            <person name="Lu A."/>
            <person name="Panda P."/>
            <person name="Pitman A."/>
        </authorList>
    </citation>
    <scope>NUCLEOTIDE SEQUENCE [LARGE SCALE GENOMIC DNA]</scope>
    <source>
        <strain evidence="1 2">ICMP 13104</strain>
    </source>
</reference>
<proteinExistence type="predicted"/>